<gene>
    <name evidence="2" type="ORF">EW026_g6157</name>
</gene>
<organism evidence="2 3">
    <name type="scientific">Hermanssonia centrifuga</name>
    <dbReference type="NCBI Taxonomy" id="98765"/>
    <lineage>
        <taxon>Eukaryota</taxon>
        <taxon>Fungi</taxon>
        <taxon>Dikarya</taxon>
        <taxon>Basidiomycota</taxon>
        <taxon>Agaricomycotina</taxon>
        <taxon>Agaricomycetes</taxon>
        <taxon>Polyporales</taxon>
        <taxon>Meruliaceae</taxon>
        <taxon>Hermanssonia</taxon>
    </lineage>
</organism>
<dbReference type="AlphaFoldDB" id="A0A4S4KBV4"/>
<protein>
    <recommendedName>
        <fullName evidence="4">MYND-type domain-containing protein</fullName>
    </recommendedName>
</protein>
<feature type="region of interest" description="Disordered" evidence="1">
    <location>
        <begin position="173"/>
        <end position="193"/>
    </location>
</feature>
<proteinExistence type="predicted"/>
<keyword evidence="3" id="KW-1185">Reference proteome</keyword>
<evidence type="ECO:0000313" key="2">
    <source>
        <dbReference type="EMBL" id="THG95511.1"/>
    </source>
</evidence>
<dbReference type="Proteomes" id="UP000309038">
    <property type="component" value="Unassembled WGS sequence"/>
</dbReference>
<reference evidence="2 3" key="1">
    <citation type="submission" date="2019-02" db="EMBL/GenBank/DDBJ databases">
        <title>Genome sequencing of the rare red list fungi Phlebia centrifuga.</title>
        <authorList>
            <person name="Buettner E."/>
            <person name="Kellner H."/>
        </authorList>
    </citation>
    <scope>NUCLEOTIDE SEQUENCE [LARGE SCALE GENOMIC DNA]</scope>
    <source>
        <strain evidence="2 3">DSM 108282</strain>
    </source>
</reference>
<comment type="caution">
    <text evidence="2">The sequence shown here is derived from an EMBL/GenBank/DDBJ whole genome shotgun (WGS) entry which is preliminary data.</text>
</comment>
<evidence type="ECO:0000313" key="3">
    <source>
        <dbReference type="Proteomes" id="UP000309038"/>
    </source>
</evidence>
<accession>A0A4S4KBV4</accession>
<sequence>MKVVVEVQQWVQRMRGRHKWVPILYHYEIADNSAKRNSDWGHLVFADMSLTRFLLVLCVGSDHCPNGHSFSTDFNALAKSHAHRFMSLLHYLYSGPGDRQFETRWVRATYATTSSPLDPAFLDHNEHVTSTRRSSPRIYHVDTNNFRPSLTEGELERIDNTIRQSRSWTLPPRSVRNEVKGSNGLPKGNTVPRLFAQKPPDECACCGKVRDEPMRQCSDCKLVRYCSRRWSVS</sequence>
<name>A0A4S4KBV4_9APHY</name>
<dbReference type="EMBL" id="SGPJ01000315">
    <property type="protein sequence ID" value="THG95511.1"/>
    <property type="molecule type" value="Genomic_DNA"/>
</dbReference>
<evidence type="ECO:0008006" key="4">
    <source>
        <dbReference type="Google" id="ProtNLM"/>
    </source>
</evidence>
<evidence type="ECO:0000256" key="1">
    <source>
        <dbReference type="SAM" id="MobiDB-lite"/>
    </source>
</evidence>